<proteinExistence type="predicted"/>
<protein>
    <submittedName>
        <fullName evidence="1">Uncharacterized protein</fullName>
    </submittedName>
</protein>
<sequence length="427" mass="46425">MDSSSWIHGYAANSNGGNGGFMCGYAASWMPSPSVLQCREHELLLLNQISMHMNMDEVEPTVYGGAVPSCDISSVVIDDFDFLPNSLPGAAADCSFPSSSSTSSSFLSTSLSCSPDISSTAAHVLAAPGVPEVSSQVLPYDDQHHHQYAVNFHETPAEVAPCEMSRSASAFGRYDRHLAPRRRLTKPACGQRMFKTAMSVLDKMHTAMRYSQQQQQQQYYYQQQQQQQALAAEPTGNQLQHMISERKRREKLNDSFHGLRTVLPPGSKKDKTSILIIAREYVKSLKSKVCELEEKNQALQAQLALRPTSGAADEEEEAESGDKVEIEITAAPEGDESGETCTVNITTPARGNTTNLVLRTVQCLKDQVGEDVSLVSMSTGDDGRRHRASLTLHLKSATGAKWEEKAVREAVTKAVASPAPTGLTGAE</sequence>
<name>A0ACD5VZI2_AVESA</name>
<organism evidence="1 2">
    <name type="scientific">Avena sativa</name>
    <name type="common">Oat</name>
    <dbReference type="NCBI Taxonomy" id="4498"/>
    <lineage>
        <taxon>Eukaryota</taxon>
        <taxon>Viridiplantae</taxon>
        <taxon>Streptophyta</taxon>
        <taxon>Embryophyta</taxon>
        <taxon>Tracheophyta</taxon>
        <taxon>Spermatophyta</taxon>
        <taxon>Magnoliopsida</taxon>
        <taxon>Liliopsida</taxon>
        <taxon>Poales</taxon>
        <taxon>Poaceae</taxon>
        <taxon>BOP clade</taxon>
        <taxon>Pooideae</taxon>
        <taxon>Poodae</taxon>
        <taxon>Poeae</taxon>
        <taxon>Poeae Chloroplast Group 1 (Aveneae type)</taxon>
        <taxon>Aveninae</taxon>
        <taxon>Avena</taxon>
    </lineage>
</organism>
<accession>A0ACD5VZI2</accession>
<dbReference type="Proteomes" id="UP001732700">
    <property type="component" value="Chromosome 3D"/>
</dbReference>
<evidence type="ECO:0000313" key="2">
    <source>
        <dbReference type="Proteomes" id="UP001732700"/>
    </source>
</evidence>
<reference evidence="1" key="2">
    <citation type="submission" date="2025-09" db="UniProtKB">
        <authorList>
            <consortium name="EnsemblPlants"/>
        </authorList>
    </citation>
    <scope>IDENTIFICATION</scope>
</reference>
<keyword evidence="2" id="KW-1185">Reference proteome</keyword>
<evidence type="ECO:0000313" key="1">
    <source>
        <dbReference type="EnsemblPlants" id="AVESA.00010b.r2.3DG0522130.1.CDS"/>
    </source>
</evidence>
<dbReference type="EnsemblPlants" id="AVESA.00010b.r2.3DG0522130.1">
    <property type="protein sequence ID" value="AVESA.00010b.r2.3DG0522130.1.CDS"/>
    <property type="gene ID" value="AVESA.00010b.r2.3DG0522130"/>
</dbReference>
<reference evidence="1" key="1">
    <citation type="submission" date="2021-05" db="EMBL/GenBank/DDBJ databases">
        <authorList>
            <person name="Scholz U."/>
            <person name="Mascher M."/>
            <person name="Fiebig A."/>
        </authorList>
    </citation>
    <scope>NUCLEOTIDE SEQUENCE [LARGE SCALE GENOMIC DNA]</scope>
</reference>